<dbReference type="KEGG" id="uma:UMAG_10233"/>
<sequence length="175" mass="18927">MGYISILTDQLTSLQHGILNIGLLLHFKVIPRLMFALPYIYVSLLAISANFWLGTVAAQQWLPNGPTEYSARCALGTELSGEYICFTYYNDIRSAASGGVYQGYANASGTGFALVPNGNGVDESSQLDTADRRIAITWGGDSSAHVTIQKADGGGWSVHTDMDVQNPDHSYIFVL</sequence>
<reference evidence="2 3" key="1">
    <citation type="journal article" date="2006" name="Nature">
        <title>Insights from the genome of the biotrophic fungal plant pathogen Ustilago maydis.</title>
        <authorList>
            <person name="Kamper J."/>
            <person name="Kahmann R."/>
            <person name="Bolker M."/>
            <person name="Ma L.J."/>
            <person name="Brefort T."/>
            <person name="Saville B.J."/>
            <person name="Banuett F."/>
            <person name="Kronstad J.W."/>
            <person name="Gold S.E."/>
            <person name="Muller O."/>
            <person name="Perlin M.H."/>
            <person name="Wosten H.A."/>
            <person name="de Vries R."/>
            <person name="Ruiz-Herrera J."/>
            <person name="Reynaga-Pena C.G."/>
            <person name="Snetselaar K."/>
            <person name="McCann M."/>
            <person name="Perez-Martin J."/>
            <person name="Feldbrugge M."/>
            <person name="Basse C.W."/>
            <person name="Steinberg G."/>
            <person name="Ibeas J.I."/>
            <person name="Holloman W."/>
            <person name="Guzman P."/>
            <person name="Farman M."/>
            <person name="Stajich J.E."/>
            <person name="Sentandreu R."/>
            <person name="Gonzalez-Prieto J.M."/>
            <person name="Kennell J.C."/>
            <person name="Molina L."/>
            <person name="Schirawski J."/>
            <person name="Mendoza-Mendoza A."/>
            <person name="Greilinger D."/>
            <person name="Munch K."/>
            <person name="Rossel N."/>
            <person name="Scherer M."/>
            <person name="Vranes M."/>
            <person name="Ladendorf O."/>
            <person name="Vincon V."/>
            <person name="Fuchs U."/>
            <person name="Sandrock B."/>
            <person name="Meng S."/>
            <person name="Ho E.C."/>
            <person name="Cahill M.J."/>
            <person name="Boyce K.J."/>
            <person name="Klose J."/>
            <person name="Klosterman S.J."/>
            <person name="Deelstra H.J."/>
            <person name="Ortiz-Castellanos L."/>
            <person name="Li W."/>
            <person name="Sanchez-Alonso P."/>
            <person name="Schreier P.H."/>
            <person name="Hauser-Hahn I."/>
            <person name="Vaupel M."/>
            <person name="Koopmann E."/>
            <person name="Friedrich G."/>
            <person name="Voss H."/>
            <person name="Schluter T."/>
            <person name="Margolis J."/>
            <person name="Platt D."/>
            <person name="Swimmer C."/>
            <person name="Gnirke A."/>
            <person name="Chen F."/>
            <person name="Vysotskaia V."/>
            <person name="Mannhaupt G."/>
            <person name="Guldener U."/>
            <person name="Munsterkotter M."/>
            <person name="Haase D."/>
            <person name="Oesterheld M."/>
            <person name="Mewes H.W."/>
            <person name="Mauceli E.W."/>
            <person name="DeCaprio D."/>
            <person name="Wade C.M."/>
            <person name="Butler J."/>
            <person name="Young S."/>
            <person name="Jaffe D.B."/>
            <person name="Calvo S."/>
            <person name="Nusbaum C."/>
            <person name="Galagan J."/>
            <person name="Birren B.W."/>
        </authorList>
    </citation>
    <scope>NUCLEOTIDE SEQUENCE [LARGE SCALE GENOMIC DNA]</scope>
    <source>
        <strain evidence="3">DSM 14603 / FGSC 9021 / UM521</strain>
    </source>
</reference>
<keyword evidence="3" id="KW-1185">Reference proteome</keyword>
<keyword evidence="1" id="KW-0812">Transmembrane</keyword>
<feature type="transmembrane region" description="Helical" evidence="1">
    <location>
        <begin position="33"/>
        <end position="53"/>
    </location>
</feature>
<name>A0A0D1E5Y9_MYCMD</name>
<evidence type="ECO:0000256" key="1">
    <source>
        <dbReference type="SAM" id="Phobius"/>
    </source>
</evidence>
<dbReference type="InParanoid" id="A0A0D1E5Y9"/>
<dbReference type="AlphaFoldDB" id="A0A0D1E5Y9"/>
<keyword evidence="1" id="KW-0472">Membrane</keyword>
<gene>
    <name evidence="2" type="ORF">UMAG_10233</name>
</gene>
<dbReference type="VEuPathDB" id="FungiDB:UMAG_10233"/>
<protein>
    <submittedName>
        <fullName evidence="2">Uncharacterized protein</fullName>
    </submittedName>
</protein>
<dbReference type="EMBL" id="CM003141">
    <property type="protein sequence ID" value="KIS71404.1"/>
    <property type="molecule type" value="Genomic_DNA"/>
</dbReference>
<accession>A0A0D1E5Y9</accession>
<evidence type="ECO:0000313" key="2">
    <source>
        <dbReference type="EMBL" id="KIS71404.1"/>
    </source>
</evidence>
<evidence type="ECO:0000313" key="3">
    <source>
        <dbReference type="Proteomes" id="UP000000561"/>
    </source>
</evidence>
<dbReference type="OrthoDB" id="2555101at2759"/>
<keyword evidence="1" id="KW-1133">Transmembrane helix</keyword>
<dbReference type="Proteomes" id="UP000000561">
    <property type="component" value="Chromosome 2"/>
</dbReference>
<proteinExistence type="predicted"/>
<dbReference type="RefSeq" id="XP_011387319.1">
    <property type="nucleotide sequence ID" value="XM_011389017.1"/>
</dbReference>
<dbReference type="GeneID" id="23566291"/>
<organism evidence="2 3">
    <name type="scientific">Mycosarcoma maydis</name>
    <name type="common">Corn smut fungus</name>
    <name type="synonym">Ustilago maydis</name>
    <dbReference type="NCBI Taxonomy" id="5270"/>
    <lineage>
        <taxon>Eukaryota</taxon>
        <taxon>Fungi</taxon>
        <taxon>Dikarya</taxon>
        <taxon>Basidiomycota</taxon>
        <taxon>Ustilaginomycotina</taxon>
        <taxon>Ustilaginomycetes</taxon>
        <taxon>Ustilaginales</taxon>
        <taxon>Ustilaginaceae</taxon>
        <taxon>Mycosarcoma</taxon>
    </lineage>
</organism>